<dbReference type="Proteomes" id="UP000242497">
    <property type="component" value="Unassembled WGS sequence"/>
</dbReference>
<gene>
    <name evidence="1" type="ORF">SAMN02744037_01138</name>
</gene>
<keyword evidence="2" id="KW-1185">Reference proteome</keyword>
<dbReference type="AlphaFoldDB" id="A0A1M6N212"/>
<evidence type="ECO:0000313" key="2">
    <source>
        <dbReference type="Proteomes" id="UP000242497"/>
    </source>
</evidence>
<sequence>MSYNKKCDCNTSDCIDKIKTECIAVNKVFDSTIFKTQKDFEVCDQKFDIIVDKCLKPGDCLKIEKEKCKIEKFKITKVTTIINGETLSSTPIKQPGGIIDIDISDLDLDNKDCNKKGTEANITQKIKVNFEVKVTLKGKVLNSDSHFKARAKIKGSITFPVAVNLFIPSLDSAAKPFLSELCNASCKFTPCKLIVNNSCNLILDGVLTFCFICEKKVKVPVQICVLTTGLCQPKTENQIICDCYDFPKLFPKEIVNQFKSDCDLDFDCDCNCID</sequence>
<organism evidence="1 2">
    <name type="scientific">Tepidibacter formicigenes DSM 15518</name>
    <dbReference type="NCBI Taxonomy" id="1123349"/>
    <lineage>
        <taxon>Bacteria</taxon>
        <taxon>Bacillati</taxon>
        <taxon>Bacillota</taxon>
        <taxon>Clostridia</taxon>
        <taxon>Peptostreptococcales</taxon>
        <taxon>Peptostreptococcaceae</taxon>
        <taxon>Tepidibacter</taxon>
    </lineage>
</organism>
<dbReference type="RefSeq" id="WP_072888113.1">
    <property type="nucleotide sequence ID" value="NZ_FRAE01000019.1"/>
</dbReference>
<proteinExistence type="predicted"/>
<protein>
    <submittedName>
        <fullName evidence="1">Uncharacterized protein</fullName>
    </submittedName>
</protein>
<dbReference type="OrthoDB" id="1949316at2"/>
<name>A0A1M6N212_9FIRM</name>
<dbReference type="EMBL" id="FRAE01000019">
    <property type="protein sequence ID" value="SHJ89673.1"/>
    <property type="molecule type" value="Genomic_DNA"/>
</dbReference>
<reference evidence="2" key="1">
    <citation type="submission" date="2016-11" db="EMBL/GenBank/DDBJ databases">
        <authorList>
            <person name="Varghese N."/>
            <person name="Submissions S."/>
        </authorList>
    </citation>
    <scope>NUCLEOTIDE SEQUENCE [LARGE SCALE GENOMIC DNA]</scope>
    <source>
        <strain evidence="2">DSM 15518</strain>
    </source>
</reference>
<evidence type="ECO:0000313" key="1">
    <source>
        <dbReference type="EMBL" id="SHJ89673.1"/>
    </source>
</evidence>
<accession>A0A1M6N212</accession>